<dbReference type="Pfam" id="PF01595">
    <property type="entry name" value="CNNM"/>
    <property type="match status" value="1"/>
</dbReference>
<dbReference type="PANTHER" id="PTHR12064">
    <property type="entry name" value="METAL TRANSPORTER CNNM"/>
    <property type="match status" value="1"/>
</dbReference>
<evidence type="ECO:0000259" key="3">
    <source>
        <dbReference type="PROSITE" id="PS51846"/>
    </source>
</evidence>
<dbReference type="InterPro" id="IPR002550">
    <property type="entry name" value="CNNM"/>
</dbReference>
<accession>A0A0N1MWE5</accession>
<dbReference type="PANTHER" id="PTHR12064:SF94">
    <property type="entry name" value="UNEXTENDED PROTEIN"/>
    <property type="match status" value="1"/>
</dbReference>
<keyword evidence="1 2" id="KW-0812">Transmembrane</keyword>
<dbReference type="OrthoDB" id="5470682at2"/>
<protein>
    <submittedName>
        <fullName evidence="4">Mg2+ and Co2+ transporter CorB</fullName>
    </submittedName>
</protein>
<dbReference type="STRING" id="187330.AMS58_08925"/>
<evidence type="ECO:0000313" key="4">
    <source>
        <dbReference type="EMBL" id="KPH64943.1"/>
    </source>
</evidence>
<name>A0A0N1MWE5_9GAMM</name>
<dbReference type="InterPro" id="IPR045095">
    <property type="entry name" value="ACDP"/>
</dbReference>
<sequence length="349" mass="38429">MDLFLWLGIVFCISQSAIFSGLNLAFFSLSRLQLEVESTKGNKDAKKILALRGDSNFLLTTILWGNVGINVLLTLLSDSALAGISAFLFSTIAITIIGEIIPQAYFSRNALKMGSLLSPVIRFYQILFYPVAKPTAIILDLWLGKEGITYLAESELSSIIRKHIEAEGTDINHVEGIGALNFFKLDTITVADEGELIDPDSIIALKTKMDLPIIPDITNSAEDPFLKSINKSGHRWVVITNLDDEPLLVVDADGLLRAALFEFDSLDAYRFCHRPIIITDDKTSLSDAVIKMKMSQSVDKAFDGAIDQDVLLVWGTTNRIITGADIYGRLLKGMQPPELLLPAQKPNVQ</sequence>
<organism evidence="4 5">
    <name type="scientific">Pseudoalteromonas porphyrae</name>
    <dbReference type="NCBI Taxonomy" id="187330"/>
    <lineage>
        <taxon>Bacteria</taxon>
        <taxon>Pseudomonadati</taxon>
        <taxon>Pseudomonadota</taxon>
        <taxon>Gammaproteobacteria</taxon>
        <taxon>Alteromonadales</taxon>
        <taxon>Pseudoalteromonadaceae</taxon>
        <taxon>Pseudoalteromonas</taxon>
    </lineage>
</organism>
<keyword evidence="1 2" id="KW-0472">Membrane</keyword>
<keyword evidence="1 2" id="KW-1133">Transmembrane helix</keyword>
<dbReference type="RefSeq" id="WP_054453057.1">
    <property type="nucleotide sequence ID" value="NZ_LHPH01000003.1"/>
</dbReference>
<dbReference type="PATRIC" id="fig|187330.3.peg.1803"/>
<feature type="transmembrane region" description="Helical" evidence="2">
    <location>
        <begin position="82"/>
        <end position="106"/>
    </location>
</feature>
<dbReference type="AlphaFoldDB" id="A0A0N1MWE5"/>
<evidence type="ECO:0000256" key="2">
    <source>
        <dbReference type="SAM" id="Phobius"/>
    </source>
</evidence>
<dbReference type="Proteomes" id="UP000037848">
    <property type="component" value="Unassembled WGS sequence"/>
</dbReference>
<evidence type="ECO:0000256" key="1">
    <source>
        <dbReference type="PROSITE-ProRule" id="PRU01193"/>
    </source>
</evidence>
<keyword evidence="5" id="KW-1185">Reference proteome</keyword>
<dbReference type="EMBL" id="LHPH01000003">
    <property type="protein sequence ID" value="KPH64943.1"/>
    <property type="molecule type" value="Genomic_DNA"/>
</dbReference>
<dbReference type="PROSITE" id="PS51846">
    <property type="entry name" value="CNNM"/>
    <property type="match status" value="1"/>
</dbReference>
<proteinExistence type="predicted"/>
<dbReference type="GO" id="GO:0010960">
    <property type="term" value="P:magnesium ion homeostasis"/>
    <property type="evidence" value="ECO:0007669"/>
    <property type="project" value="InterPro"/>
</dbReference>
<evidence type="ECO:0000313" key="5">
    <source>
        <dbReference type="Proteomes" id="UP000037848"/>
    </source>
</evidence>
<feature type="transmembrane region" description="Helical" evidence="2">
    <location>
        <begin position="56"/>
        <end position="76"/>
    </location>
</feature>
<reference evidence="4 5" key="1">
    <citation type="submission" date="2015-08" db="EMBL/GenBank/DDBJ databases">
        <title>Draft Genome Sequence of Pseudoalteromonas porphyrae UCD-SED14.</title>
        <authorList>
            <person name="Coil D.A."/>
            <person name="Jospin G."/>
            <person name="Lee R.D."/>
            <person name="Eisen J.A."/>
        </authorList>
    </citation>
    <scope>NUCLEOTIDE SEQUENCE [LARGE SCALE GENOMIC DNA]</scope>
    <source>
        <strain evidence="4 5">UCD-SED14</strain>
    </source>
</reference>
<feature type="transmembrane region" description="Helical" evidence="2">
    <location>
        <begin position="6"/>
        <end position="27"/>
    </location>
</feature>
<dbReference type="GO" id="GO:0016020">
    <property type="term" value="C:membrane"/>
    <property type="evidence" value="ECO:0007669"/>
    <property type="project" value="UniProtKB-UniRule"/>
</dbReference>
<comment type="caution">
    <text evidence="4">The sequence shown here is derived from an EMBL/GenBank/DDBJ whole genome shotgun (WGS) entry which is preliminary data.</text>
</comment>
<gene>
    <name evidence="4" type="ORF">ADS77_03800</name>
</gene>
<feature type="domain" description="CNNM transmembrane" evidence="3">
    <location>
        <begin position="1"/>
        <end position="175"/>
    </location>
</feature>